<dbReference type="PANTHER" id="PTHR43397">
    <property type="entry name" value="ERGOTHIONEINE BIOSYNTHESIS PROTEIN 1"/>
    <property type="match status" value="1"/>
</dbReference>
<evidence type="ECO:0000313" key="4">
    <source>
        <dbReference type="EMBL" id="MBK3519262.1"/>
    </source>
</evidence>
<evidence type="ECO:0000256" key="1">
    <source>
        <dbReference type="ARBA" id="ARBA00022603"/>
    </source>
</evidence>
<dbReference type="InterPro" id="IPR035094">
    <property type="entry name" value="EgtD"/>
</dbReference>
<dbReference type="PANTHER" id="PTHR43397:SF1">
    <property type="entry name" value="ERGOTHIONEINE BIOSYNTHESIS PROTEIN 1"/>
    <property type="match status" value="1"/>
</dbReference>
<dbReference type="InterPro" id="IPR051128">
    <property type="entry name" value="EgtD_Methyltrsf_superfamily"/>
</dbReference>
<evidence type="ECO:0000256" key="2">
    <source>
        <dbReference type="ARBA" id="ARBA00022679"/>
    </source>
</evidence>
<dbReference type="Pfam" id="PF10017">
    <property type="entry name" value="Methyltransf_33"/>
    <property type="match status" value="1"/>
</dbReference>
<dbReference type="InterPro" id="IPR029063">
    <property type="entry name" value="SAM-dependent_MTases_sf"/>
</dbReference>
<gene>
    <name evidence="4" type="primary">egtD</name>
    <name evidence="4" type="ORF">JIV24_18080</name>
</gene>
<keyword evidence="2 4" id="KW-0808">Transferase</keyword>
<name>A0ABS1HP06_9BACT</name>
<dbReference type="NCBIfam" id="TIGR03438">
    <property type="entry name" value="egtD_ergothio"/>
    <property type="match status" value="1"/>
</dbReference>
<keyword evidence="5" id="KW-1185">Reference proteome</keyword>
<keyword evidence="1 4" id="KW-0489">Methyltransferase</keyword>
<dbReference type="EC" id="2.1.1.44" evidence="4"/>
<dbReference type="Proteomes" id="UP000605676">
    <property type="component" value="Unassembled WGS sequence"/>
</dbReference>
<sequence>MPENLVEAKVSETNKSVLSKLHVRSKENKHIVNELRKELIKGLSAPSKYISSKFFYDKFGSQLFEWITKLPEYYPTQSEKSIIENHGNELFGQLSHVHLIELGSGDCTKISLVLKSIQSNHISTVNYCPIDFSISSIEKSKAILKHSFPQLKVNGVVTDFTKLQTLPNERPRIICFFGSTIGNFEPAEAEALLKNIQSIMNPGDQLIMGIDLVKDISILEKAYNDSQRITEAFNKNILRHCNTLLNTNIYPPHFKHHAFFNSDKSRIEMHLLAKEDIIIESPYLNQAIEIEKGESIHTENSHKYSFEAISELAYKCNLTIKRLFYDDRKWFSLIQLTK</sequence>
<accession>A0ABS1HP06</accession>
<dbReference type="Gene3D" id="3.40.50.150">
    <property type="entry name" value="Vaccinia Virus protein VP39"/>
    <property type="match status" value="1"/>
</dbReference>
<dbReference type="PIRSF" id="PIRSF018005">
    <property type="entry name" value="UCP018005"/>
    <property type="match status" value="1"/>
</dbReference>
<feature type="domain" description="Histidine-specific methyltransferase SAM-dependent" evidence="3">
    <location>
        <begin position="36"/>
        <end position="337"/>
    </location>
</feature>
<protein>
    <submittedName>
        <fullName evidence="4">L-histidine N(Alpha)-methyltransferase</fullName>
        <ecNumber evidence="4">2.1.1.44</ecNumber>
    </submittedName>
</protein>
<dbReference type="GO" id="GO:0052706">
    <property type="term" value="F:L-histidine N(alpha)-methyltransferase activity"/>
    <property type="evidence" value="ECO:0007669"/>
    <property type="project" value="UniProtKB-EC"/>
</dbReference>
<proteinExistence type="predicted"/>
<dbReference type="GO" id="GO:0032259">
    <property type="term" value="P:methylation"/>
    <property type="evidence" value="ECO:0007669"/>
    <property type="project" value="UniProtKB-KW"/>
</dbReference>
<evidence type="ECO:0000259" key="3">
    <source>
        <dbReference type="Pfam" id="PF10017"/>
    </source>
</evidence>
<organism evidence="4 5">
    <name type="scientific">Carboxylicivirga marina</name>
    <dbReference type="NCBI Taxonomy" id="2800988"/>
    <lineage>
        <taxon>Bacteria</taxon>
        <taxon>Pseudomonadati</taxon>
        <taxon>Bacteroidota</taxon>
        <taxon>Bacteroidia</taxon>
        <taxon>Marinilabiliales</taxon>
        <taxon>Marinilabiliaceae</taxon>
        <taxon>Carboxylicivirga</taxon>
    </lineage>
</organism>
<dbReference type="RefSeq" id="WP_200466483.1">
    <property type="nucleotide sequence ID" value="NZ_JAENRR010000060.1"/>
</dbReference>
<reference evidence="4 5" key="1">
    <citation type="submission" date="2021-01" db="EMBL/GenBank/DDBJ databases">
        <title>Carboxyliciviraga sp.nov., isolated from coastal sediments.</title>
        <authorList>
            <person name="Lu D."/>
            <person name="Zhang T."/>
        </authorList>
    </citation>
    <scope>NUCLEOTIDE SEQUENCE [LARGE SCALE GENOMIC DNA]</scope>
    <source>
        <strain evidence="4 5">N1Y132</strain>
    </source>
</reference>
<comment type="caution">
    <text evidence="4">The sequence shown here is derived from an EMBL/GenBank/DDBJ whole genome shotgun (WGS) entry which is preliminary data.</text>
</comment>
<dbReference type="InterPro" id="IPR017804">
    <property type="entry name" value="MeTrfase_EgtD-like"/>
</dbReference>
<dbReference type="SUPFAM" id="SSF53335">
    <property type="entry name" value="S-adenosyl-L-methionine-dependent methyltransferases"/>
    <property type="match status" value="1"/>
</dbReference>
<dbReference type="InterPro" id="IPR019257">
    <property type="entry name" value="MeTrfase_dom"/>
</dbReference>
<dbReference type="EMBL" id="JAENRR010000060">
    <property type="protein sequence ID" value="MBK3519262.1"/>
    <property type="molecule type" value="Genomic_DNA"/>
</dbReference>
<evidence type="ECO:0000313" key="5">
    <source>
        <dbReference type="Proteomes" id="UP000605676"/>
    </source>
</evidence>